<evidence type="ECO:0000313" key="2">
    <source>
        <dbReference type="EMBL" id="ETO03109.1"/>
    </source>
</evidence>
<feature type="region of interest" description="Disordered" evidence="1">
    <location>
        <begin position="371"/>
        <end position="396"/>
    </location>
</feature>
<dbReference type="AlphaFoldDB" id="X6LNB1"/>
<sequence length="704" mass="78854">QGGSPVIKVSAREYYGTNPSKIRVFDLLDTCNTQASSNHQKKGYSSINLSKLSERVIGNSIDIEILLIDIKNASHLHPQNPERNQTYGYQSIHGHTIYDIAICQNHIKNGVQMLQMKSNIFLFDLVCESSSNVPFPFLNSKNQIHTRVENLLSLESSCNALMLKQFKDIIKNYSKFKVNYRQQRGCSEWRKALLSCLTKTSNLSILFAINPAINAASHTNDTLLFAADISYVVIPHKEPSIIACNSSPSGALSTPALNTPHANKPKHGSEPPQETLQPIQVHSSHHVTVHAPQQAPETNQYCRPIPDILTPQVVTTPQRVQDNTGNLDIKEDSIRSSQVTMFHHGELIGGDQDPDEHQMRYNNVESFNAQMTRAPSNGDSEPQDNTDTQHPPSQHSFEHDELFNNIVIPPPSSPMHPPAPSQPTQSTFQYPVFGCNASLKTQAGLHLHVNGHIANHSKGQVPQTYFQAFGRALCCRCNRSLPISVAVDNMHRKCHEEWIRQQEECRDNVSRSHRPTEHKSEEVVPWQLPAIEDIINMPAKIIDRVPKAARAAFASITAWALRDIADNNDISAWTKWVSLTRLILWDPGRGGTKHANSIANSVINRTKLWREGNIKKLWDDFYEHSIALPTPNKPRPIKLSSIARTNATHAKAIKLAALGELSKAFKALTPSQTVLYNDDTFKQLREKHPYEPLPASILQAIDRD</sequence>
<feature type="compositionally biased region" description="Polar residues" evidence="1">
    <location>
        <begin position="252"/>
        <end position="261"/>
    </location>
</feature>
<evidence type="ECO:0000313" key="3">
    <source>
        <dbReference type="Proteomes" id="UP000023152"/>
    </source>
</evidence>
<evidence type="ECO:0000256" key="1">
    <source>
        <dbReference type="SAM" id="MobiDB-lite"/>
    </source>
</evidence>
<organism evidence="2 3">
    <name type="scientific">Reticulomyxa filosa</name>
    <dbReference type="NCBI Taxonomy" id="46433"/>
    <lineage>
        <taxon>Eukaryota</taxon>
        <taxon>Sar</taxon>
        <taxon>Rhizaria</taxon>
        <taxon>Retaria</taxon>
        <taxon>Foraminifera</taxon>
        <taxon>Monothalamids</taxon>
        <taxon>Reticulomyxidae</taxon>
        <taxon>Reticulomyxa</taxon>
    </lineage>
</organism>
<keyword evidence="3" id="KW-1185">Reference proteome</keyword>
<proteinExistence type="predicted"/>
<feature type="compositionally biased region" description="Polar residues" evidence="1">
    <location>
        <begin position="371"/>
        <end position="395"/>
    </location>
</feature>
<comment type="caution">
    <text evidence="2">The sequence shown here is derived from an EMBL/GenBank/DDBJ whole genome shotgun (WGS) entry which is preliminary data.</text>
</comment>
<accession>X6LNB1</accession>
<name>X6LNB1_RETFI</name>
<dbReference type="Gene3D" id="3.40.850.10">
    <property type="entry name" value="Kinesin motor domain"/>
    <property type="match status" value="1"/>
</dbReference>
<gene>
    <name evidence="2" type="ORF">RFI_34301</name>
</gene>
<protein>
    <recommendedName>
        <fullName evidence="4">Kinesin motor domain-containing protein</fullName>
    </recommendedName>
</protein>
<evidence type="ECO:0008006" key="4">
    <source>
        <dbReference type="Google" id="ProtNLM"/>
    </source>
</evidence>
<dbReference type="InterPro" id="IPR036961">
    <property type="entry name" value="Kinesin_motor_dom_sf"/>
</dbReference>
<feature type="non-terminal residue" evidence="2">
    <location>
        <position position="1"/>
    </location>
</feature>
<reference evidence="2 3" key="1">
    <citation type="journal article" date="2013" name="Curr. Biol.">
        <title>The Genome of the Foraminiferan Reticulomyxa filosa.</title>
        <authorList>
            <person name="Glockner G."/>
            <person name="Hulsmann N."/>
            <person name="Schleicher M."/>
            <person name="Noegel A.A."/>
            <person name="Eichinger L."/>
            <person name="Gallinger C."/>
            <person name="Pawlowski J."/>
            <person name="Sierra R."/>
            <person name="Euteneuer U."/>
            <person name="Pillet L."/>
            <person name="Moustafa A."/>
            <person name="Platzer M."/>
            <person name="Groth M."/>
            <person name="Szafranski K."/>
            <person name="Schliwa M."/>
        </authorList>
    </citation>
    <scope>NUCLEOTIDE SEQUENCE [LARGE SCALE GENOMIC DNA]</scope>
</reference>
<dbReference type="Proteomes" id="UP000023152">
    <property type="component" value="Unassembled WGS sequence"/>
</dbReference>
<dbReference type="EMBL" id="ASPP01034136">
    <property type="protein sequence ID" value="ETO03109.1"/>
    <property type="molecule type" value="Genomic_DNA"/>
</dbReference>
<feature type="region of interest" description="Disordered" evidence="1">
    <location>
        <begin position="252"/>
        <end position="275"/>
    </location>
</feature>